<dbReference type="GeneTree" id="ENSGT00940000176954"/>
<evidence type="ECO:0000313" key="1">
    <source>
        <dbReference type="Ensembl" id="ENSFHEP00000025422.1"/>
    </source>
</evidence>
<sequence>MTEDHCLCNSQAAVQIAERCELVLLIPTKHVELFDGVQRLLLSFQSDDIRLCDHSLSKIHHRVLKGRREEQHLTAFTENPPVDTDALVPMALHGDHHVGFVQHKHCDLLGVNELVLGAPVQDCAWCPNDNLLLQLDASRH</sequence>
<keyword evidence="2" id="KW-1185">Reference proteome</keyword>
<accession>A0A3Q2QG48</accession>
<dbReference type="Proteomes" id="UP000265000">
    <property type="component" value="Unplaced"/>
</dbReference>
<organism evidence="1 2">
    <name type="scientific">Fundulus heteroclitus</name>
    <name type="common">Killifish</name>
    <name type="synonym">Mummichog</name>
    <dbReference type="NCBI Taxonomy" id="8078"/>
    <lineage>
        <taxon>Eukaryota</taxon>
        <taxon>Metazoa</taxon>
        <taxon>Chordata</taxon>
        <taxon>Craniata</taxon>
        <taxon>Vertebrata</taxon>
        <taxon>Euteleostomi</taxon>
        <taxon>Actinopterygii</taxon>
        <taxon>Neopterygii</taxon>
        <taxon>Teleostei</taxon>
        <taxon>Neoteleostei</taxon>
        <taxon>Acanthomorphata</taxon>
        <taxon>Ovalentaria</taxon>
        <taxon>Atherinomorphae</taxon>
        <taxon>Cyprinodontiformes</taxon>
        <taxon>Fundulidae</taxon>
        <taxon>Fundulus</taxon>
    </lineage>
</organism>
<protein>
    <submittedName>
        <fullName evidence="1">Uncharacterized protein</fullName>
    </submittedName>
</protein>
<proteinExistence type="predicted"/>
<reference evidence="1" key="1">
    <citation type="submission" date="2025-08" db="UniProtKB">
        <authorList>
            <consortium name="Ensembl"/>
        </authorList>
    </citation>
    <scope>IDENTIFICATION</scope>
</reference>
<name>A0A3Q2QG48_FUNHE</name>
<evidence type="ECO:0000313" key="2">
    <source>
        <dbReference type="Proteomes" id="UP000265000"/>
    </source>
</evidence>
<dbReference type="AntiFam" id="ANF00149">
    <property type="entry name" value="Shadow ORF (opposite cshA)"/>
</dbReference>
<dbReference type="Ensembl" id="ENSFHET00000005266.1">
    <property type="protein sequence ID" value="ENSFHEP00000025422.1"/>
    <property type="gene ID" value="ENSFHEG00000007627.1"/>
</dbReference>
<dbReference type="AlphaFoldDB" id="A0A3Q2QG48"/>
<reference evidence="1" key="2">
    <citation type="submission" date="2025-09" db="UniProtKB">
        <authorList>
            <consortium name="Ensembl"/>
        </authorList>
    </citation>
    <scope>IDENTIFICATION</scope>
</reference>
<dbReference type="STRING" id="8078.ENSFHEP00000025422"/>